<dbReference type="EMBL" id="CP031310">
    <property type="protein sequence ID" value="QCC50000.1"/>
    <property type="molecule type" value="Genomic_DNA"/>
</dbReference>
<reference evidence="2 3" key="1">
    <citation type="journal article" date="2019" name="Nat. Commun.">
        <title>A new type of DNA phosphorothioation-based antiviral system in archaea.</title>
        <authorList>
            <person name="Xiong L."/>
            <person name="Liu S."/>
            <person name="Chen S."/>
            <person name="Xiao Y."/>
            <person name="Zhu B."/>
            <person name="Gao Y."/>
            <person name="Zhang Y."/>
            <person name="Chen B."/>
            <person name="Luo J."/>
            <person name="Deng Z."/>
            <person name="Chen X."/>
            <person name="Wang L."/>
            <person name="Chen S."/>
        </authorList>
    </citation>
    <scope>NUCLEOTIDE SEQUENCE [LARGE SCALE GENOMIC DNA]</scope>
    <source>
        <strain evidence="2 3">CBA1105</strain>
    </source>
</reference>
<accession>A0A4D6H8B8</accession>
<dbReference type="Pfam" id="PF23959">
    <property type="entry name" value="DUF7288"/>
    <property type="match status" value="1"/>
</dbReference>
<keyword evidence="1" id="KW-1133">Transmembrane helix</keyword>
<keyword evidence="3" id="KW-1185">Reference proteome</keyword>
<keyword evidence="1" id="KW-0812">Transmembrane</keyword>
<evidence type="ECO:0000256" key="1">
    <source>
        <dbReference type="SAM" id="Phobius"/>
    </source>
</evidence>
<protein>
    <submittedName>
        <fullName evidence="2">Uncharacterized protein</fullName>
    </submittedName>
</protein>
<dbReference type="Proteomes" id="UP000296706">
    <property type="component" value="Chromosome"/>
</dbReference>
<sequence length="216" mass="23608">MRGQLHSEDRGQAFTLEGIISAVIVLTALLYALQAVVITPTTGGTVDQGVRTELQQQADDILAIAGGDDDGQLSELTRNWSQSRRTFYGAVNPNIGFGNQRLPGELGTLLNETFDSRDRQYNVEMRYLPKDPTDGIQRTVIASRGTPSDSSVMASYRITLYDNMTLTSPTAGSAELWQYDTSPTTNPIDGKSGYYPVPNAVSGPVYNVVEIRVIVW</sequence>
<evidence type="ECO:0000313" key="3">
    <source>
        <dbReference type="Proteomes" id="UP000296706"/>
    </source>
</evidence>
<gene>
    <name evidence="2" type="ORF">DV733_01640</name>
</gene>
<dbReference type="RefSeq" id="WP_049993444.1">
    <property type="nucleotide sequence ID" value="NZ_CP031310.1"/>
</dbReference>
<evidence type="ECO:0000313" key="2">
    <source>
        <dbReference type="EMBL" id="QCC50000.1"/>
    </source>
</evidence>
<dbReference type="STRING" id="1457250.GCA_000755225_02624"/>
<dbReference type="GeneID" id="39846530"/>
<dbReference type="InterPro" id="IPR055712">
    <property type="entry name" value="DUF7288"/>
</dbReference>
<keyword evidence="1" id="KW-0472">Membrane</keyword>
<name>A0A4D6H8B8_9EURY</name>
<dbReference type="OrthoDB" id="324613at2157"/>
<dbReference type="KEGG" id="hsn:DV733_01640"/>
<dbReference type="AlphaFoldDB" id="A0A4D6H8B8"/>
<feature type="transmembrane region" description="Helical" evidence="1">
    <location>
        <begin position="12"/>
        <end position="33"/>
    </location>
</feature>
<proteinExistence type="predicted"/>
<organism evidence="2 3">
    <name type="scientific">Halapricum salinum</name>
    <dbReference type="NCBI Taxonomy" id="1457250"/>
    <lineage>
        <taxon>Archaea</taxon>
        <taxon>Methanobacteriati</taxon>
        <taxon>Methanobacteriota</taxon>
        <taxon>Stenosarchaea group</taxon>
        <taxon>Halobacteria</taxon>
        <taxon>Halobacteriales</taxon>
        <taxon>Haloarculaceae</taxon>
        <taxon>Halapricum</taxon>
    </lineage>
</organism>